<dbReference type="EC" id="5.2.1.8" evidence="1"/>
<dbReference type="Pfam" id="PF00160">
    <property type="entry name" value="Pro_isomerase"/>
    <property type="match status" value="1"/>
</dbReference>
<dbReference type="EMBL" id="NOXG01000007">
    <property type="protein sequence ID" value="PYD75631.1"/>
    <property type="molecule type" value="Genomic_DNA"/>
</dbReference>
<sequence length="305" mass="32808">MPCSCARKAGILRSMRLYPVLLAFLLPCAGAHAAAPGPAEIVAHAPDSAWRTLSPDRLLLMTTADGRRIVIELASDFAPVHVANVVRLAQTHAWDGGAIIRVQDNYVVQWRVRDEKAPLPKGFVKNPPAEYDRPVAGIGFRPLGYPDSYAPQAGFAAGWPVGGDGTRIWPAQCYATVAVARDMPPDTGNGQELYAVNGEAPRQLDRNLAVVGRVLVGMDQLGALPRGTGAMGFYTDAHQDVAIRRVVRAADLPPAERPKIQAMRTESPSFDAYLAARAARTDPFFVHPAHGVALCNAPVPSREVR</sequence>
<dbReference type="Gene3D" id="2.40.100.10">
    <property type="entry name" value="Cyclophilin-like"/>
    <property type="match status" value="1"/>
</dbReference>
<evidence type="ECO:0000256" key="2">
    <source>
        <dbReference type="ARBA" id="ARBA00023110"/>
    </source>
</evidence>
<name>A0A318QDI9_9PROT</name>
<keyword evidence="4" id="KW-0732">Signal</keyword>
<comment type="caution">
    <text evidence="6">The sequence shown here is derived from an EMBL/GenBank/DDBJ whole genome shotgun (WGS) entry which is preliminary data.</text>
</comment>
<dbReference type="InterPro" id="IPR002130">
    <property type="entry name" value="Cyclophilin-type_PPIase_dom"/>
</dbReference>
<dbReference type="Proteomes" id="UP000247609">
    <property type="component" value="Unassembled WGS sequence"/>
</dbReference>
<dbReference type="SUPFAM" id="SSF50891">
    <property type="entry name" value="Cyclophilin-like"/>
    <property type="match status" value="1"/>
</dbReference>
<gene>
    <name evidence="6" type="ORF">CFR71_08750</name>
</gene>
<evidence type="ECO:0000259" key="5">
    <source>
        <dbReference type="Pfam" id="PF00160"/>
    </source>
</evidence>
<feature type="signal peptide" evidence="4">
    <location>
        <begin position="1"/>
        <end position="33"/>
    </location>
</feature>
<keyword evidence="2" id="KW-0697">Rotamase</keyword>
<evidence type="ECO:0000313" key="6">
    <source>
        <dbReference type="EMBL" id="PYD75631.1"/>
    </source>
</evidence>
<accession>A0A318QDI9</accession>
<dbReference type="PANTHER" id="PTHR43246">
    <property type="entry name" value="PEPTIDYL-PROLYL CIS-TRANS ISOMERASE CYP38, CHLOROPLASTIC"/>
    <property type="match status" value="1"/>
</dbReference>
<evidence type="ECO:0000256" key="4">
    <source>
        <dbReference type="SAM" id="SignalP"/>
    </source>
</evidence>
<dbReference type="AlphaFoldDB" id="A0A318QDI9"/>
<protein>
    <recommendedName>
        <fullName evidence="1">peptidylprolyl isomerase</fullName>
        <ecNumber evidence="1">5.2.1.8</ecNumber>
    </recommendedName>
</protein>
<evidence type="ECO:0000256" key="3">
    <source>
        <dbReference type="ARBA" id="ARBA00023235"/>
    </source>
</evidence>
<reference evidence="6 7" key="1">
    <citation type="submission" date="2017-07" db="EMBL/GenBank/DDBJ databases">
        <title>A draft genome sequence of Komagataeibacter sp. T5K1.</title>
        <authorList>
            <person name="Skraban J."/>
            <person name="Cleenwerck I."/>
            <person name="Vandamme P."/>
            <person name="Trcek J."/>
        </authorList>
    </citation>
    <scope>NUCLEOTIDE SEQUENCE [LARGE SCALE GENOMIC DNA]</scope>
    <source>
        <strain evidence="6 7">T5K1</strain>
    </source>
</reference>
<keyword evidence="3 6" id="KW-0413">Isomerase</keyword>
<dbReference type="InterPro" id="IPR029000">
    <property type="entry name" value="Cyclophilin-like_dom_sf"/>
</dbReference>
<proteinExistence type="predicted"/>
<dbReference type="InterPro" id="IPR044665">
    <property type="entry name" value="E_coli_cyclophilin_A-like"/>
</dbReference>
<feature type="chain" id="PRO_5016298398" description="peptidylprolyl isomerase" evidence="4">
    <location>
        <begin position="34"/>
        <end position="305"/>
    </location>
</feature>
<dbReference type="GO" id="GO:0003755">
    <property type="term" value="F:peptidyl-prolyl cis-trans isomerase activity"/>
    <property type="evidence" value="ECO:0007669"/>
    <property type="project" value="UniProtKB-KW"/>
</dbReference>
<feature type="domain" description="PPIase cyclophilin-type" evidence="5">
    <location>
        <begin position="60"/>
        <end position="229"/>
    </location>
</feature>
<organism evidence="6 7">
    <name type="scientific">Novacetimonas pomaceti</name>
    <dbReference type="NCBI Taxonomy" id="2021998"/>
    <lineage>
        <taxon>Bacteria</taxon>
        <taxon>Pseudomonadati</taxon>
        <taxon>Pseudomonadota</taxon>
        <taxon>Alphaproteobacteria</taxon>
        <taxon>Acetobacterales</taxon>
        <taxon>Acetobacteraceae</taxon>
        <taxon>Novacetimonas</taxon>
    </lineage>
</organism>
<evidence type="ECO:0000256" key="1">
    <source>
        <dbReference type="ARBA" id="ARBA00013194"/>
    </source>
</evidence>
<evidence type="ECO:0000313" key="7">
    <source>
        <dbReference type="Proteomes" id="UP000247609"/>
    </source>
</evidence>